<evidence type="ECO:0008006" key="4">
    <source>
        <dbReference type="Google" id="ProtNLM"/>
    </source>
</evidence>
<feature type="coiled-coil region" evidence="1">
    <location>
        <begin position="747"/>
        <end position="842"/>
    </location>
</feature>
<feature type="coiled-coil region" evidence="1">
    <location>
        <begin position="1095"/>
        <end position="1129"/>
    </location>
</feature>
<sequence>MPYINRVRITNIKYNDGNNYYEDFVLKMGGTHTLIDMINGLGKTFFLQCMAQPMLPGAKFKQEFPLSLLFDNKNNNNTIHSLVEWRLDEGSAFKYALVGFCAYKKEKVEQVNFLDEEENGEFGTMLYITYYNEPNAYDLESLPLVTVKEDGTKKIMNYKELEGYLKKLMQTPLREYSVVMNRTKKDHLKELAKLNINSVEWKHLMGINASEANAEKYLRSYSTASSFIQDFLIPTIEESYRLRHEGDYQTEESRAKTLLNLRQTLLTLQQKEALEAEYTYIEEACERIYEQLGKLGKAFQSKEDLVTKLSEMSLEITQDQSFKEQEKSRLIKETQELESLLGQYKMHVEHLNRQEQAYSIKETEEKLNALGTYLQELEQAFGQKDEALNALKEKKTYYEAEKLYGEYESFKMRKALKEEELGTRAKEHKELMADYNYWGNVYGNLLFKQFKTSTKAKEEAEKALEALKAEYHESCLERERIKTTLGHTRVQVAEKENTIHRIQEQLSALQKEFKHLTKEQLEEEYEANKSNCETLKAKIEALKVEMEEAKSSLNDKLQARKLLELEKQHQALRVLNLRKILAEVRTGENLMNQLKAKYDTQDLMGHLNKALVNLHKGMSQKETKKKECEEKLSMLELSHGVVLSACARRQYKRVSDSYPSAVLGSSFLQNQSEDEKKALLERTTLLPYSILVDEVDFRKLVRDTKLRRTLEDEVLPIINQDALLEGEDLQASGITFTTKDVDYFMDVDLREKELRKLKKELVSLEQDLKDLEAQVKVVTDHQALVLEITKTYPEEKVEGFKVELVEAIHKDEALEEQQRQLEEALCKEETKLQEMKETLEQEHQAFTTISKVLEGLEQECEALKKWEADHQTQVTLERELSELSLTLKNCEKTLGLLEETIEHFGVRQTELTAYKDALTGSYHEIRIQVEHFTFKVEEDAEYDVVDMSYEEAKLKYEMYDQRLREEAGDVKQLEQAIKECAESMEHKVLEMVAKGEQFTTDYFTTRSRFEGDYLSLLKQLEIQIGESSKLYEAARTNVEAQKVAYASQEGALGNMKAQFLKEYRMTYEEMILEEGEIQACLVKVKDEKGLLLQNIKKCQNEQNQKSKALVDLEETLKNLNHQREKLNGLMYRYGLQYIETIQATRKMESFDAIEQETREVLRALESTSNGYSLLLKEVLDYLEAPELIHFKGDLDRLLLESPKDEEMCNLYRGLIGGEGGYLENVREEKVRIKETIEALKKDEESFINQCIQKCEQVYNDLMSLAHLSKIELYGRSQEMIRIIVTPLEEELRFAKMKSYINNLVEQVESIEDNKKQAYLAGRLTLRELFGAFVVNIKKSDVRVYKVEDIKENSRELPWSRAIGSTGQSNGMYMSIFICLISYIRKLYNPHIGEDSRKFIMLDSPFSGTAAAYIWEPIIKLLDRNNVQLLCVGYDIPQHLMSLFDVKYNLTSEYDQNKKQTIVVEHIKSHINLDVLSFDKLLGEQMML</sequence>
<feature type="coiled-coil region" evidence="1">
    <location>
        <begin position="873"/>
        <end position="900"/>
    </location>
</feature>
<dbReference type="RefSeq" id="WP_271012095.1">
    <property type="nucleotide sequence ID" value="NZ_JAQIFT010000040.1"/>
</dbReference>
<accession>A0AA42DMI9</accession>
<evidence type="ECO:0000313" key="2">
    <source>
        <dbReference type="EMBL" id="MDA3731755.1"/>
    </source>
</evidence>
<evidence type="ECO:0000256" key="1">
    <source>
        <dbReference type="SAM" id="Coils"/>
    </source>
</evidence>
<proteinExistence type="predicted"/>
<keyword evidence="3" id="KW-1185">Reference proteome</keyword>
<keyword evidence="1" id="KW-0175">Coiled coil</keyword>
<feature type="coiled-coil region" evidence="1">
    <location>
        <begin position="323"/>
        <end position="394"/>
    </location>
</feature>
<evidence type="ECO:0000313" key="3">
    <source>
        <dbReference type="Proteomes" id="UP001169242"/>
    </source>
</evidence>
<feature type="coiled-coil region" evidence="1">
    <location>
        <begin position="450"/>
        <end position="638"/>
    </location>
</feature>
<feature type="coiled-coil region" evidence="1">
    <location>
        <begin position="956"/>
        <end position="983"/>
    </location>
</feature>
<dbReference type="Proteomes" id="UP001169242">
    <property type="component" value="Unassembled WGS sequence"/>
</dbReference>
<name>A0AA42DMI9_9FIRM</name>
<gene>
    <name evidence="2" type="ORF">PBV87_09725</name>
</gene>
<comment type="caution">
    <text evidence="2">The sequence shown here is derived from an EMBL/GenBank/DDBJ whole genome shotgun (WGS) entry which is preliminary data.</text>
</comment>
<reference evidence="2" key="1">
    <citation type="journal article" date="2023" name="Int. J. Syst. Evol. Microbiol.">
        <title>&lt;i&gt;Holtiella tumoricola&lt;/i&gt; gen. nov. sp. nov., isolated from a human clinical sample.</title>
        <authorList>
            <person name="Allen-Vercoe E."/>
            <person name="Daigneault M.C."/>
            <person name="Vancuren S.J."/>
            <person name="Cochrane K."/>
            <person name="O'Neal L.L."/>
            <person name="Sankaranarayanan K."/>
            <person name="Lawson P.A."/>
        </authorList>
    </citation>
    <scope>NUCLEOTIDE SEQUENCE</scope>
    <source>
        <strain evidence="2">CC70A</strain>
    </source>
</reference>
<organism evidence="2 3">
    <name type="scientific">Holtiella tumoricola</name>
    <dbReference type="NCBI Taxonomy" id="3018743"/>
    <lineage>
        <taxon>Bacteria</taxon>
        <taxon>Bacillati</taxon>
        <taxon>Bacillota</taxon>
        <taxon>Clostridia</taxon>
        <taxon>Lachnospirales</taxon>
        <taxon>Cellulosilyticaceae</taxon>
        <taxon>Holtiella</taxon>
    </lineage>
</organism>
<dbReference type="EMBL" id="JAQIFT010000040">
    <property type="protein sequence ID" value="MDA3731755.1"/>
    <property type="molecule type" value="Genomic_DNA"/>
</dbReference>
<protein>
    <recommendedName>
        <fullName evidence="4">Chromosome segregation ATPase</fullName>
    </recommendedName>
</protein>